<proteinExistence type="predicted"/>
<keyword evidence="4 6" id="KW-0472">Membrane</keyword>
<feature type="region of interest" description="Disordered" evidence="5">
    <location>
        <begin position="458"/>
        <end position="483"/>
    </location>
</feature>
<feature type="transmembrane region" description="Helical" evidence="6">
    <location>
        <begin position="364"/>
        <end position="391"/>
    </location>
</feature>
<gene>
    <name evidence="8" type="ORF">AFUS01_LOCUS42501</name>
</gene>
<evidence type="ECO:0000256" key="5">
    <source>
        <dbReference type="SAM" id="MobiDB-lite"/>
    </source>
</evidence>
<protein>
    <recommendedName>
        <fullName evidence="7">Major facilitator superfamily (MFS) profile domain-containing protein</fullName>
    </recommendedName>
</protein>
<evidence type="ECO:0000256" key="2">
    <source>
        <dbReference type="ARBA" id="ARBA00022692"/>
    </source>
</evidence>
<evidence type="ECO:0000256" key="1">
    <source>
        <dbReference type="ARBA" id="ARBA00004141"/>
    </source>
</evidence>
<dbReference type="InterPro" id="IPR011701">
    <property type="entry name" value="MFS"/>
</dbReference>
<feature type="transmembrane region" description="Helical" evidence="6">
    <location>
        <begin position="83"/>
        <end position="102"/>
    </location>
</feature>
<evidence type="ECO:0000256" key="3">
    <source>
        <dbReference type="ARBA" id="ARBA00022989"/>
    </source>
</evidence>
<feature type="transmembrane region" description="Helical" evidence="6">
    <location>
        <begin position="427"/>
        <end position="445"/>
    </location>
</feature>
<reference evidence="8" key="1">
    <citation type="submission" date="2021-06" db="EMBL/GenBank/DDBJ databases">
        <authorList>
            <person name="Hodson N. C."/>
            <person name="Mongue J. A."/>
            <person name="Jaron S. K."/>
        </authorList>
    </citation>
    <scope>NUCLEOTIDE SEQUENCE</scope>
</reference>
<dbReference type="PROSITE" id="PS50850">
    <property type="entry name" value="MFS"/>
    <property type="match status" value="1"/>
</dbReference>
<dbReference type="AlphaFoldDB" id="A0A8J2LMG3"/>
<dbReference type="Pfam" id="PF07690">
    <property type="entry name" value="MFS_1"/>
    <property type="match status" value="1"/>
</dbReference>
<comment type="subcellular location">
    <subcellularLocation>
        <location evidence="1">Membrane</location>
        <topology evidence="1">Multi-pass membrane protein</topology>
    </subcellularLocation>
</comment>
<dbReference type="EMBL" id="CAJVCH010567183">
    <property type="protein sequence ID" value="CAG7832837.1"/>
    <property type="molecule type" value="Genomic_DNA"/>
</dbReference>
<dbReference type="PANTHER" id="PTHR23510:SF16">
    <property type="entry name" value="MAJOR FACILITATOR SUPERFAMILY (MFS) PROFILE DOMAIN-CONTAINING PROTEIN"/>
    <property type="match status" value="1"/>
</dbReference>
<feature type="transmembrane region" description="Helical" evidence="6">
    <location>
        <begin position="21"/>
        <end position="40"/>
    </location>
</feature>
<evidence type="ECO:0000256" key="4">
    <source>
        <dbReference type="ARBA" id="ARBA00023136"/>
    </source>
</evidence>
<organism evidence="8 9">
    <name type="scientific">Allacma fusca</name>
    <dbReference type="NCBI Taxonomy" id="39272"/>
    <lineage>
        <taxon>Eukaryota</taxon>
        <taxon>Metazoa</taxon>
        <taxon>Ecdysozoa</taxon>
        <taxon>Arthropoda</taxon>
        <taxon>Hexapoda</taxon>
        <taxon>Collembola</taxon>
        <taxon>Symphypleona</taxon>
        <taxon>Sminthuridae</taxon>
        <taxon>Allacma</taxon>
    </lineage>
</organism>
<dbReference type="InterPro" id="IPR051068">
    <property type="entry name" value="MFS_Domain-Containing_Protein"/>
</dbReference>
<dbReference type="GO" id="GO:0016020">
    <property type="term" value="C:membrane"/>
    <property type="evidence" value="ECO:0007669"/>
    <property type="project" value="UniProtKB-SubCell"/>
</dbReference>
<evidence type="ECO:0000313" key="8">
    <source>
        <dbReference type="EMBL" id="CAG7832837.1"/>
    </source>
</evidence>
<name>A0A8J2LMG3_9HEXA</name>
<feature type="transmembrane region" description="Helical" evidence="6">
    <location>
        <begin position="138"/>
        <end position="160"/>
    </location>
</feature>
<feature type="transmembrane region" description="Helical" evidence="6">
    <location>
        <begin position="304"/>
        <end position="324"/>
    </location>
</feature>
<feature type="transmembrane region" description="Helical" evidence="6">
    <location>
        <begin position="331"/>
        <end position="352"/>
    </location>
</feature>
<dbReference type="Proteomes" id="UP000708208">
    <property type="component" value="Unassembled WGS sequence"/>
</dbReference>
<dbReference type="PANTHER" id="PTHR23510">
    <property type="entry name" value="INNER MEMBRANE TRANSPORT PROTEIN YAJR"/>
    <property type="match status" value="1"/>
</dbReference>
<dbReference type="InterPro" id="IPR020846">
    <property type="entry name" value="MFS_dom"/>
</dbReference>
<evidence type="ECO:0000259" key="7">
    <source>
        <dbReference type="PROSITE" id="PS50850"/>
    </source>
</evidence>
<dbReference type="GO" id="GO:0022857">
    <property type="term" value="F:transmembrane transporter activity"/>
    <property type="evidence" value="ECO:0007669"/>
    <property type="project" value="InterPro"/>
</dbReference>
<evidence type="ECO:0000256" key="6">
    <source>
        <dbReference type="SAM" id="Phobius"/>
    </source>
</evidence>
<accession>A0A8J2LMG3</accession>
<keyword evidence="9" id="KW-1185">Reference proteome</keyword>
<feature type="transmembrane region" description="Helical" evidence="6">
    <location>
        <begin position="52"/>
        <end position="71"/>
    </location>
</feature>
<evidence type="ECO:0000313" key="9">
    <source>
        <dbReference type="Proteomes" id="UP000708208"/>
    </source>
</evidence>
<feature type="domain" description="Major facilitator superfamily (MFS) profile" evidence="7">
    <location>
        <begin position="14"/>
        <end position="449"/>
    </location>
</feature>
<sequence length="483" mass="53788">MDNVRSFERKRTISFWIAMSYRFISACELVMILPSIWLYLQSLGVSRTEWLGLTISAPSVSSALTGLAVGLLSDKYSSNTKTIVIGCCIFRVIGNLLYMLGFSMWNVLFARFISGFASGAGIAFSAEFGRITTREERVAFLPIFDAANYVGTIFGPVLQWCLSHFHFTIFGLSVNPLNGPGLMTASLSGLHILLTLFLYSNLTDDFKEIQIHSHQNIPLSLDTDNKSSDSILTKPETGAMGNGVLHRSTGKGGVYNQYKKELLTKPFVFLLFMAFVIFTCQVSVETIIPIITQEYFGYHAVENTWILTVAAIEALLFFVGIVFLRKYVRETTLLLIGWFLIAIALIWLMVLLPKLEHGNGTHVVYFLGGVFTCMLGIPIAAAAHIVLLSKVMSSETQGLGQGIGRLVTFSGLVVGPNWAGWTYESPYIFLGFLLILLLANGLLLIKIYTRLRKFEEDQPHDPLDSEEMREDEFTHLITSNKTS</sequence>
<feature type="transmembrane region" description="Helical" evidence="6">
    <location>
        <begin position="403"/>
        <end position="421"/>
    </location>
</feature>
<feature type="transmembrane region" description="Helical" evidence="6">
    <location>
        <begin position="267"/>
        <end position="292"/>
    </location>
</feature>
<feature type="transmembrane region" description="Helical" evidence="6">
    <location>
        <begin position="180"/>
        <end position="199"/>
    </location>
</feature>
<feature type="transmembrane region" description="Helical" evidence="6">
    <location>
        <begin position="108"/>
        <end position="126"/>
    </location>
</feature>
<keyword evidence="3 6" id="KW-1133">Transmembrane helix</keyword>
<comment type="caution">
    <text evidence="8">The sequence shown here is derived from an EMBL/GenBank/DDBJ whole genome shotgun (WGS) entry which is preliminary data.</text>
</comment>
<keyword evidence="2 6" id="KW-0812">Transmembrane</keyword>
<dbReference type="OrthoDB" id="6432183at2759"/>